<dbReference type="AlphaFoldDB" id="A0AA40F5G4"/>
<name>A0AA40F5G4_9PEZI</name>
<dbReference type="Proteomes" id="UP001172155">
    <property type="component" value="Unassembled WGS sequence"/>
</dbReference>
<gene>
    <name evidence="1" type="ORF">B0T18DRAFT_69204</name>
</gene>
<reference evidence="1" key="1">
    <citation type="submission" date="2023-06" db="EMBL/GenBank/DDBJ databases">
        <title>Genome-scale phylogeny and comparative genomics of the fungal order Sordariales.</title>
        <authorList>
            <consortium name="Lawrence Berkeley National Laboratory"/>
            <person name="Hensen N."/>
            <person name="Bonometti L."/>
            <person name="Westerberg I."/>
            <person name="Brannstrom I.O."/>
            <person name="Guillou S."/>
            <person name="Cros-Aarteil S."/>
            <person name="Calhoun S."/>
            <person name="Haridas S."/>
            <person name="Kuo A."/>
            <person name="Mondo S."/>
            <person name="Pangilinan J."/>
            <person name="Riley R."/>
            <person name="LaButti K."/>
            <person name="Andreopoulos B."/>
            <person name="Lipzen A."/>
            <person name="Chen C."/>
            <person name="Yanf M."/>
            <person name="Daum C."/>
            <person name="Ng V."/>
            <person name="Clum A."/>
            <person name="Steindorff A."/>
            <person name="Ohm R."/>
            <person name="Martin F."/>
            <person name="Silar P."/>
            <person name="Natvig D."/>
            <person name="Lalanne C."/>
            <person name="Gautier V."/>
            <person name="Ament-velasquez S.L."/>
            <person name="Kruys A."/>
            <person name="Hutchinson M.I."/>
            <person name="Powell A.J."/>
            <person name="Barry K."/>
            <person name="Miller A.N."/>
            <person name="Grigoriev I.V."/>
            <person name="Debuchy R."/>
            <person name="Gladieux P."/>
            <person name="Thoren M.H."/>
            <person name="Johannesson H."/>
        </authorList>
    </citation>
    <scope>NUCLEOTIDE SEQUENCE</scope>
    <source>
        <strain evidence="1">SMH3187-1</strain>
    </source>
</reference>
<evidence type="ECO:0000313" key="1">
    <source>
        <dbReference type="EMBL" id="KAK0751479.1"/>
    </source>
</evidence>
<dbReference type="EMBL" id="JAUKUD010000002">
    <property type="protein sequence ID" value="KAK0751479.1"/>
    <property type="molecule type" value="Genomic_DNA"/>
</dbReference>
<proteinExistence type="predicted"/>
<comment type="caution">
    <text evidence="1">The sequence shown here is derived from an EMBL/GenBank/DDBJ whole genome shotgun (WGS) entry which is preliminary data.</text>
</comment>
<accession>A0AA40F5G4</accession>
<keyword evidence="2" id="KW-1185">Reference proteome</keyword>
<organism evidence="1 2">
    <name type="scientific">Schizothecium vesticola</name>
    <dbReference type="NCBI Taxonomy" id="314040"/>
    <lineage>
        <taxon>Eukaryota</taxon>
        <taxon>Fungi</taxon>
        <taxon>Dikarya</taxon>
        <taxon>Ascomycota</taxon>
        <taxon>Pezizomycotina</taxon>
        <taxon>Sordariomycetes</taxon>
        <taxon>Sordariomycetidae</taxon>
        <taxon>Sordariales</taxon>
        <taxon>Schizotheciaceae</taxon>
        <taxon>Schizothecium</taxon>
    </lineage>
</organism>
<protein>
    <submittedName>
        <fullName evidence="1">Uncharacterized protein</fullName>
    </submittedName>
</protein>
<evidence type="ECO:0000313" key="2">
    <source>
        <dbReference type="Proteomes" id="UP001172155"/>
    </source>
</evidence>
<sequence>MLRRALHGAEGMAVIDRDDVVVVVVVAWDRECEVSAAYGSATNSKESTDEGCVREQSRRRYFNRSREEEEKRRTRWSWSWSSLERAKTQTGTTQVDPPLGSDGAIPTAGGPIRRHVCALTRGSKIHTDEIDFNALASLQLGQHGMLFPSFISSANQAVAPKAVAAFLPVQDDPKTRALASWHHLFLRFKTERRRFPYQTPNTALPYNRALIT</sequence>